<dbReference type="Pfam" id="PF06580">
    <property type="entry name" value="His_kinase"/>
    <property type="match status" value="1"/>
</dbReference>
<proteinExistence type="predicted"/>
<dbReference type="PANTHER" id="PTHR34220">
    <property type="entry name" value="SENSOR HISTIDINE KINASE YPDA"/>
    <property type="match status" value="1"/>
</dbReference>
<dbReference type="InterPro" id="IPR010559">
    <property type="entry name" value="Sig_transdc_His_kin_internal"/>
</dbReference>
<dbReference type="Proteomes" id="UP000238034">
    <property type="component" value="Unassembled WGS sequence"/>
</dbReference>
<keyword evidence="1" id="KW-0812">Transmembrane</keyword>
<evidence type="ECO:0000313" key="3">
    <source>
        <dbReference type="EMBL" id="PRY52554.1"/>
    </source>
</evidence>
<feature type="transmembrane region" description="Helical" evidence="1">
    <location>
        <begin position="190"/>
        <end position="208"/>
    </location>
</feature>
<feature type="transmembrane region" description="Helical" evidence="1">
    <location>
        <begin position="120"/>
        <end position="143"/>
    </location>
</feature>
<feature type="transmembrane region" description="Helical" evidence="1">
    <location>
        <begin position="255"/>
        <end position="279"/>
    </location>
</feature>
<dbReference type="RefSeq" id="WP_245925475.1">
    <property type="nucleotide sequence ID" value="NZ_PVTH01000005.1"/>
</dbReference>
<feature type="domain" description="Signal transduction histidine kinase internal region" evidence="2">
    <location>
        <begin position="302"/>
        <end position="378"/>
    </location>
</feature>
<dbReference type="PANTHER" id="PTHR34220:SF7">
    <property type="entry name" value="SENSOR HISTIDINE KINASE YPDA"/>
    <property type="match status" value="1"/>
</dbReference>
<comment type="caution">
    <text evidence="3">The sequence shown here is derived from an EMBL/GenBank/DDBJ whole genome shotgun (WGS) entry which is preliminary data.</text>
</comment>
<keyword evidence="3" id="KW-0808">Transferase</keyword>
<keyword evidence="3" id="KW-0418">Kinase</keyword>
<dbReference type="Gene3D" id="3.30.565.10">
    <property type="entry name" value="Histidine kinase-like ATPase, C-terminal domain"/>
    <property type="match status" value="1"/>
</dbReference>
<feature type="transmembrane region" description="Helical" evidence="1">
    <location>
        <begin position="228"/>
        <end position="249"/>
    </location>
</feature>
<dbReference type="AlphaFoldDB" id="A0A2T0U3R7"/>
<dbReference type="GO" id="GO:0016020">
    <property type="term" value="C:membrane"/>
    <property type="evidence" value="ECO:0007669"/>
    <property type="project" value="InterPro"/>
</dbReference>
<evidence type="ECO:0000256" key="1">
    <source>
        <dbReference type="SAM" id="Phobius"/>
    </source>
</evidence>
<accession>A0A2T0U3R7</accession>
<name>A0A2T0U3R7_9SPHI</name>
<feature type="transmembrane region" description="Helical" evidence="1">
    <location>
        <begin position="82"/>
        <end position="100"/>
    </location>
</feature>
<keyword evidence="1" id="KW-1133">Transmembrane helix</keyword>
<keyword evidence="4" id="KW-1185">Reference proteome</keyword>
<dbReference type="InterPro" id="IPR036890">
    <property type="entry name" value="HATPase_C_sf"/>
</dbReference>
<sequence>MIDIPANNNRLYLIAERKEKAHQQVGSELRKTQGGVWVIFFGDTRFCLIPRLLQYFALYASFLILNFKLVPKLFSKTGALKSALLVALLLTILFLTLGTINTYLKSYLFLRHTTDGEAYGVIFTSSFFHTAWLAFLFGFYTLIKYASIYLCSNIDEIESKYKIVTRNGIAAFVIWLVSILFLLVADAETGPFAIWLVTIPFAICLYWYSCYDLIPASMKDKKAWSSYYVKVLILVLLSAIPLFLIIKGITERSSIVFMVLIFHVPFQLIVTTPLSWYLYRQQQRKQQEIADLKSALGQSNANYDFLRSQINPHFLFNALNTIYGTALQEKAERTSLGVERLGDMMRFMLQENMQEKIPLSREIEYLINYIELQKLRTDASPYIRINSQIDEPVSSGEIAPMLLIPFVENAFKHGISLREPSHIITRLQFKRDTLYFDVTNSIHQRTDIDPEKYNNSVGLSNVRQRLQLLYAGRYELQIRESPAEFFVHLTIHLKQT</sequence>
<keyword evidence="1" id="KW-0472">Membrane</keyword>
<dbReference type="InterPro" id="IPR050640">
    <property type="entry name" value="Bact_2-comp_sensor_kinase"/>
</dbReference>
<evidence type="ECO:0000259" key="2">
    <source>
        <dbReference type="Pfam" id="PF06580"/>
    </source>
</evidence>
<dbReference type="GO" id="GO:0000155">
    <property type="term" value="F:phosphorelay sensor kinase activity"/>
    <property type="evidence" value="ECO:0007669"/>
    <property type="project" value="InterPro"/>
</dbReference>
<gene>
    <name evidence="3" type="ORF">B0I27_10520</name>
</gene>
<feature type="transmembrane region" description="Helical" evidence="1">
    <location>
        <begin position="164"/>
        <end position="184"/>
    </location>
</feature>
<protein>
    <submittedName>
        <fullName evidence="3">Histidine kinase</fullName>
    </submittedName>
</protein>
<dbReference type="EMBL" id="PVTH01000005">
    <property type="protein sequence ID" value="PRY52554.1"/>
    <property type="molecule type" value="Genomic_DNA"/>
</dbReference>
<reference evidence="3 4" key="1">
    <citation type="submission" date="2018-03" db="EMBL/GenBank/DDBJ databases">
        <title>Genomic Encyclopedia of Type Strains, Phase III (KMG-III): the genomes of soil and plant-associated and newly described type strains.</title>
        <authorList>
            <person name="Whitman W."/>
        </authorList>
    </citation>
    <scope>NUCLEOTIDE SEQUENCE [LARGE SCALE GENOMIC DNA]</scope>
    <source>
        <strain evidence="3 4">CGMCC 1.9313</strain>
    </source>
</reference>
<organism evidence="3 4">
    <name type="scientific">Arcticibacter pallidicorallinus</name>
    <dbReference type="NCBI Taxonomy" id="1259464"/>
    <lineage>
        <taxon>Bacteria</taxon>
        <taxon>Pseudomonadati</taxon>
        <taxon>Bacteroidota</taxon>
        <taxon>Sphingobacteriia</taxon>
        <taxon>Sphingobacteriales</taxon>
        <taxon>Sphingobacteriaceae</taxon>
        <taxon>Arcticibacter</taxon>
    </lineage>
</organism>
<feature type="transmembrane region" description="Helical" evidence="1">
    <location>
        <begin position="52"/>
        <end position="70"/>
    </location>
</feature>
<evidence type="ECO:0000313" key="4">
    <source>
        <dbReference type="Proteomes" id="UP000238034"/>
    </source>
</evidence>